<comment type="subcellular location">
    <subcellularLocation>
        <location evidence="1">Membrane</location>
        <topology evidence="1">Multi-pass membrane protein</topology>
    </subcellularLocation>
</comment>
<evidence type="ECO:0000256" key="5">
    <source>
        <dbReference type="SAM" id="Phobius"/>
    </source>
</evidence>
<feature type="domain" description="Methylamine utilisation protein MauE" evidence="6">
    <location>
        <begin position="3"/>
        <end position="130"/>
    </location>
</feature>
<feature type="transmembrane region" description="Helical" evidence="5">
    <location>
        <begin position="9"/>
        <end position="27"/>
    </location>
</feature>
<comment type="caution">
    <text evidence="7">The sequence shown here is derived from an EMBL/GenBank/DDBJ whole genome shotgun (WGS) entry which is preliminary data.</text>
</comment>
<dbReference type="AlphaFoldDB" id="A0A4R6W513"/>
<dbReference type="RefSeq" id="WP_133586404.1">
    <property type="nucleotide sequence ID" value="NZ_SNYV01000018.1"/>
</dbReference>
<evidence type="ECO:0000256" key="3">
    <source>
        <dbReference type="ARBA" id="ARBA00022989"/>
    </source>
</evidence>
<keyword evidence="2 5" id="KW-0812">Transmembrane</keyword>
<dbReference type="GO" id="GO:0030416">
    <property type="term" value="P:methylamine metabolic process"/>
    <property type="evidence" value="ECO:0007669"/>
    <property type="project" value="InterPro"/>
</dbReference>
<dbReference type="OrthoDB" id="673785at2"/>
<evidence type="ECO:0000256" key="4">
    <source>
        <dbReference type="ARBA" id="ARBA00023136"/>
    </source>
</evidence>
<dbReference type="EMBL" id="SNYV01000018">
    <property type="protein sequence ID" value="TDQ73824.1"/>
    <property type="molecule type" value="Genomic_DNA"/>
</dbReference>
<dbReference type="Pfam" id="PF07291">
    <property type="entry name" value="MauE"/>
    <property type="match status" value="1"/>
</dbReference>
<evidence type="ECO:0000256" key="1">
    <source>
        <dbReference type="ARBA" id="ARBA00004141"/>
    </source>
</evidence>
<accession>A0A4R6W513</accession>
<keyword evidence="4 5" id="KW-0472">Membrane</keyword>
<gene>
    <name evidence="7" type="ORF">CLV99_4261</name>
</gene>
<dbReference type="GO" id="GO:0016020">
    <property type="term" value="C:membrane"/>
    <property type="evidence" value="ECO:0007669"/>
    <property type="project" value="UniProtKB-SubCell"/>
</dbReference>
<evidence type="ECO:0000313" key="7">
    <source>
        <dbReference type="EMBL" id="TDQ73824.1"/>
    </source>
</evidence>
<dbReference type="Proteomes" id="UP000295292">
    <property type="component" value="Unassembled WGS sequence"/>
</dbReference>
<organism evidence="7 8">
    <name type="scientific">Sphingobacterium yanglingense</name>
    <dbReference type="NCBI Taxonomy" id="1437280"/>
    <lineage>
        <taxon>Bacteria</taxon>
        <taxon>Pseudomonadati</taxon>
        <taxon>Bacteroidota</taxon>
        <taxon>Sphingobacteriia</taxon>
        <taxon>Sphingobacteriales</taxon>
        <taxon>Sphingobacteriaceae</taxon>
        <taxon>Sphingobacterium</taxon>
    </lineage>
</organism>
<protein>
    <recommendedName>
        <fullName evidence="6">Methylamine utilisation protein MauE domain-containing protein</fullName>
    </recommendedName>
</protein>
<keyword evidence="8" id="KW-1185">Reference proteome</keyword>
<proteinExistence type="predicted"/>
<keyword evidence="3 5" id="KW-1133">Transmembrane helix</keyword>
<feature type="transmembrane region" description="Helical" evidence="5">
    <location>
        <begin position="72"/>
        <end position="97"/>
    </location>
</feature>
<sequence>MKKNIIDFISYSFVALFVFVALSKLYIYNEFVSQIRSQVFPDQYTFVIVWGIILLQLTLAALLLFNKTRLLGLYLSTFLLIAFNVYIHLVISNFYGYMPCSCAGISKHFSWWRQLNFNYYFIVLGIIGIILSHWNNSIFVQRRSKANG</sequence>
<evidence type="ECO:0000259" key="6">
    <source>
        <dbReference type="Pfam" id="PF07291"/>
    </source>
</evidence>
<evidence type="ECO:0000256" key="2">
    <source>
        <dbReference type="ARBA" id="ARBA00022692"/>
    </source>
</evidence>
<dbReference type="InterPro" id="IPR009908">
    <property type="entry name" value="Methylamine_util_MauE"/>
</dbReference>
<feature type="transmembrane region" description="Helical" evidence="5">
    <location>
        <begin position="47"/>
        <end position="65"/>
    </location>
</feature>
<feature type="transmembrane region" description="Helical" evidence="5">
    <location>
        <begin position="117"/>
        <end position="135"/>
    </location>
</feature>
<evidence type="ECO:0000313" key="8">
    <source>
        <dbReference type="Proteomes" id="UP000295292"/>
    </source>
</evidence>
<name>A0A4R6W513_9SPHI</name>
<reference evidence="7 8" key="1">
    <citation type="submission" date="2019-03" db="EMBL/GenBank/DDBJ databases">
        <title>Genomic Encyclopedia of Archaeal and Bacterial Type Strains, Phase II (KMG-II): from individual species to whole genera.</title>
        <authorList>
            <person name="Goeker M."/>
        </authorList>
    </citation>
    <scope>NUCLEOTIDE SEQUENCE [LARGE SCALE GENOMIC DNA]</scope>
    <source>
        <strain evidence="7 8">DSM 28353</strain>
    </source>
</reference>